<gene>
    <name evidence="1" type="ORF">MW7_015555</name>
</gene>
<accession>A0ACD3SK00</accession>
<sequence length="297" mass="33835">MSSSLFNRIPPLHLLVAFEAAARHASFARAAEELSVTPSAVSHRIKNLEELWGEELFVRASSSLRLTASGARNLRSVQAALKALNGLARPEFSNTRVRLRVAIPPTFGRQHLVPRLPEFVALYPHIDIELHLAIPFLDVKAEESDVEIRFGTGHYPEFKTTLLLNEPVFPACGRDYYEAVNGRRITQPSDLHNLVLLRSPLEPWKPWFERAGLDWEEPQVGPQFNDVGLMLEAVTSNQGVALVRQRMAQQWLRLGQMVRLLDVESMSPHAYYIVERRQMPLKPEAQYFVDWLLGLDW</sequence>
<organism evidence="1 2">
    <name type="scientific">Imbroritus primus</name>
    <dbReference type="NCBI Taxonomy" id="3058603"/>
    <lineage>
        <taxon>Bacteria</taxon>
        <taxon>Pseudomonadati</taxon>
        <taxon>Pseudomonadota</taxon>
        <taxon>Betaproteobacteria</taxon>
        <taxon>Burkholderiales</taxon>
        <taxon>Burkholderiaceae</taxon>
        <taxon>Imbroritus</taxon>
    </lineage>
</organism>
<comment type="caution">
    <text evidence="1">The sequence shown here is derived from an EMBL/GenBank/DDBJ whole genome shotgun (WGS) entry which is preliminary data.</text>
</comment>
<name>A0ACD3SK00_9BURK</name>
<evidence type="ECO:0000313" key="2">
    <source>
        <dbReference type="Proteomes" id="UP000004277"/>
    </source>
</evidence>
<keyword evidence="2" id="KW-1185">Reference proteome</keyword>
<evidence type="ECO:0000313" key="1">
    <source>
        <dbReference type="EMBL" id="TMS56504.1"/>
    </source>
</evidence>
<proteinExistence type="predicted"/>
<dbReference type="Proteomes" id="UP000004277">
    <property type="component" value="Unassembled WGS sequence"/>
</dbReference>
<protein>
    <submittedName>
        <fullName evidence="1">LysR family transcriptional regulator</fullName>
    </submittedName>
</protein>
<dbReference type="EMBL" id="AKCV02000026">
    <property type="protein sequence ID" value="TMS56504.1"/>
    <property type="molecule type" value="Genomic_DNA"/>
</dbReference>
<reference evidence="1" key="1">
    <citation type="submission" date="2019-05" db="EMBL/GenBank/DDBJ databases">
        <title>Revised genome assembly of Burkholderiaceae (previously Ralstonia) sp. PBA.</title>
        <authorList>
            <person name="Gan H.M."/>
        </authorList>
    </citation>
    <scope>NUCLEOTIDE SEQUENCE</scope>
    <source>
        <strain evidence="1">PBA</strain>
    </source>
</reference>